<accession>A0ABR2MW57</accession>
<feature type="region of interest" description="Disordered" evidence="1">
    <location>
        <begin position="19"/>
        <end position="47"/>
    </location>
</feature>
<evidence type="ECO:0000256" key="1">
    <source>
        <dbReference type="SAM" id="MobiDB-lite"/>
    </source>
</evidence>
<name>A0ABR2MW57_9ASPA</name>
<protein>
    <submittedName>
        <fullName evidence="2">Uncharacterized protein</fullName>
    </submittedName>
</protein>
<reference evidence="2 3" key="1">
    <citation type="journal article" date="2022" name="Nat. Plants">
        <title>Genomes of leafy and leafless Platanthera orchids illuminate the evolution of mycoheterotrophy.</title>
        <authorList>
            <person name="Li M.H."/>
            <person name="Liu K.W."/>
            <person name="Li Z."/>
            <person name="Lu H.C."/>
            <person name="Ye Q.L."/>
            <person name="Zhang D."/>
            <person name="Wang J.Y."/>
            <person name="Li Y.F."/>
            <person name="Zhong Z.M."/>
            <person name="Liu X."/>
            <person name="Yu X."/>
            <person name="Liu D.K."/>
            <person name="Tu X.D."/>
            <person name="Liu B."/>
            <person name="Hao Y."/>
            <person name="Liao X.Y."/>
            <person name="Jiang Y.T."/>
            <person name="Sun W.H."/>
            <person name="Chen J."/>
            <person name="Chen Y.Q."/>
            <person name="Ai Y."/>
            <person name="Zhai J.W."/>
            <person name="Wu S.S."/>
            <person name="Zhou Z."/>
            <person name="Hsiao Y.Y."/>
            <person name="Wu W.L."/>
            <person name="Chen Y.Y."/>
            <person name="Lin Y.F."/>
            <person name="Hsu J.L."/>
            <person name="Li C.Y."/>
            <person name="Wang Z.W."/>
            <person name="Zhao X."/>
            <person name="Zhong W.Y."/>
            <person name="Ma X.K."/>
            <person name="Ma L."/>
            <person name="Huang J."/>
            <person name="Chen G.Z."/>
            <person name="Huang M.Z."/>
            <person name="Huang L."/>
            <person name="Peng D.H."/>
            <person name="Luo Y.B."/>
            <person name="Zou S.Q."/>
            <person name="Chen S.P."/>
            <person name="Lan S."/>
            <person name="Tsai W.C."/>
            <person name="Van de Peer Y."/>
            <person name="Liu Z.J."/>
        </authorList>
    </citation>
    <scope>NUCLEOTIDE SEQUENCE [LARGE SCALE GENOMIC DNA]</scope>
    <source>
        <strain evidence="2">Lor288</strain>
    </source>
</reference>
<dbReference type="EMBL" id="JBBWWR010000004">
    <property type="protein sequence ID" value="KAK8968326.1"/>
    <property type="molecule type" value="Genomic_DNA"/>
</dbReference>
<keyword evidence="3" id="KW-1185">Reference proteome</keyword>
<organism evidence="2 3">
    <name type="scientific">Platanthera guangdongensis</name>
    <dbReference type="NCBI Taxonomy" id="2320717"/>
    <lineage>
        <taxon>Eukaryota</taxon>
        <taxon>Viridiplantae</taxon>
        <taxon>Streptophyta</taxon>
        <taxon>Embryophyta</taxon>
        <taxon>Tracheophyta</taxon>
        <taxon>Spermatophyta</taxon>
        <taxon>Magnoliopsida</taxon>
        <taxon>Liliopsida</taxon>
        <taxon>Asparagales</taxon>
        <taxon>Orchidaceae</taxon>
        <taxon>Orchidoideae</taxon>
        <taxon>Orchideae</taxon>
        <taxon>Orchidinae</taxon>
        <taxon>Platanthera</taxon>
    </lineage>
</organism>
<evidence type="ECO:0000313" key="2">
    <source>
        <dbReference type="EMBL" id="KAK8968326.1"/>
    </source>
</evidence>
<dbReference type="Proteomes" id="UP001412067">
    <property type="component" value="Unassembled WGS sequence"/>
</dbReference>
<proteinExistence type="predicted"/>
<gene>
    <name evidence="2" type="ORF">KSP40_PGU006780</name>
</gene>
<feature type="compositionally biased region" description="Low complexity" evidence="1">
    <location>
        <begin position="28"/>
        <end position="39"/>
    </location>
</feature>
<sequence length="127" mass="13891">MWTGLANRQGFSGFRRRSLVDDADTGDTGEAGDAGSGSTMPTQGFSGLTMRASPTTLLRAELQRYEIVNGLIEAEGVVDDSVEISGDSRGFEFLSLEWDEDAELSIRASSKYMAWITSLYDNFSPLY</sequence>
<evidence type="ECO:0000313" key="3">
    <source>
        <dbReference type="Proteomes" id="UP001412067"/>
    </source>
</evidence>
<comment type="caution">
    <text evidence="2">The sequence shown here is derived from an EMBL/GenBank/DDBJ whole genome shotgun (WGS) entry which is preliminary data.</text>
</comment>